<reference evidence="4 5" key="1">
    <citation type="submission" date="2020-07" db="EMBL/GenBank/DDBJ databases">
        <title>Sequencing the genomes of 1000 actinobacteria strains.</title>
        <authorList>
            <person name="Klenk H.-P."/>
        </authorList>
    </citation>
    <scope>NUCLEOTIDE SEQUENCE [LARGE SCALE GENOMIC DNA]</scope>
    <source>
        <strain evidence="4 5">DSM 26487</strain>
    </source>
</reference>
<keyword evidence="4" id="KW-0503">Monooxygenase</keyword>
<keyword evidence="2" id="KW-0288">FMN</keyword>
<dbReference type="Gene3D" id="3.20.20.70">
    <property type="entry name" value="Aldolase class I"/>
    <property type="match status" value="1"/>
</dbReference>
<comment type="caution">
    <text evidence="4">The sequence shown here is derived from an EMBL/GenBank/DDBJ whole genome shotgun (WGS) entry which is preliminary data.</text>
</comment>
<keyword evidence="5" id="KW-1185">Reference proteome</keyword>
<dbReference type="InterPro" id="IPR013785">
    <property type="entry name" value="Aldolase_TIM"/>
</dbReference>
<dbReference type="GO" id="GO:0018580">
    <property type="term" value="F:nitronate monooxygenase activity"/>
    <property type="evidence" value="ECO:0007669"/>
    <property type="project" value="UniProtKB-EC"/>
</dbReference>
<sequence>MSNTTTGSVLRTRFTETFGVEHPIVQGGMQWVGRAELVAAVANAGALGCLTMLTQPTPEALVKEIARTRDLTDQPFGVNFTILPSISPPPYAEYRDAIIESGITIVETAGNAPTEHVEVFKPAGVKIIHKCTSVRHAIKAQTLGVDAVSIDGFECAGHPGEDDVTGLVLIPLTTERLDIPVIASGGIADARGLVAALALGADAVNMGTRFLCTVESPVHQQVKEAIVAASELDTELIFRPLRNTTRVASNAVSREVVARLEEGAVFEDVRHLVAGTRGKQVYDVGDTELGIWSVGQSQGLVHDIPTVGELVDRIVGEAGDIISGRLAAMTRTSL</sequence>
<name>A0A7Z0DNE3_9ACTN</name>
<dbReference type="EMBL" id="JACBZR010000001">
    <property type="protein sequence ID" value="NYI78851.1"/>
    <property type="molecule type" value="Genomic_DNA"/>
</dbReference>
<keyword evidence="1" id="KW-0285">Flavoprotein</keyword>
<dbReference type="Pfam" id="PF03060">
    <property type="entry name" value="NMO"/>
    <property type="match status" value="1"/>
</dbReference>
<dbReference type="PANTHER" id="PTHR32332">
    <property type="entry name" value="2-NITROPROPANE DIOXYGENASE"/>
    <property type="match status" value="1"/>
</dbReference>
<evidence type="ECO:0000313" key="4">
    <source>
        <dbReference type="EMBL" id="NYI78851.1"/>
    </source>
</evidence>
<dbReference type="InterPro" id="IPR004136">
    <property type="entry name" value="NMO"/>
</dbReference>
<accession>A0A7Z0DNE3</accession>
<evidence type="ECO:0000256" key="2">
    <source>
        <dbReference type="ARBA" id="ARBA00022643"/>
    </source>
</evidence>
<dbReference type="SUPFAM" id="SSF51412">
    <property type="entry name" value="Inosine monophosphate dehydrogenase (IMPDH)"/>
    <property type="match status" value="1"/>
</dbReference>
<dbReference type="EC" id="1.13.12.16" evidence="4"/>
<keyword evidence="3 4" id="KW-0560">Oxidoreductase</keyword>
<gene>
    <name evidence="4" type="ORF">BJ988_003499</name>
</gene>
<dbReference type="Proteomes" id="UP000564496">
    <property type="component" value="Unassembled WGS sequence"/>
</dbReference>
<proteinExistence type="predicted"/>
<dbReference type="RefSeq" id="WP_179659152.1">
    <property type="nucleotide sequence ID" value="NZ_JACBZR010000001.1"/>
</dbReference>
<dbReference type="CDD" id="cd04730">
    <property type="entry name" value="NPD_like"/>
    <property type="match status" value="1"/>
</dbReference>
<dbReference type="AlphaFoldDB" id="A0A7Z0DNE3"/>
<organism evidence="4 5">
    <name type="scientific">Nocardioides panzhihuensis</name>
    <dbReference type="NCBI Taxonomy" id="860243"/>
    <lineage>
        <taxon>Bacteria</taxon>
        <taxon>Bacillati</taxon>
        <taxon>Actinomycetota</taxon>
        <taxon>Actinomycetes</taxon>
        <taxon>Propionibacteriales</taxon>
        <taxon>Nocardioidaceae</taxon>
        <taxon>Nocardioides</taxon>
    </lineage>
</organism>
<evidence type="ECO:0000256" key="3">
    <source>
        <dbReference type="ARBA" id="ARBA00023002"/>
    </source>
</evidence>
<dbReference type="PANTHER" id="PTHR32332:SF20">
    <property type="entry name" value="2-NITROPROPANE DIOXYGENASE-LIKE PROTEIN"/>
    <property type="match status" value="1"/>
</dbReference>
<protein>
    <submittedName>
        <fullName evidence="4">Nitronate monooxygenase</fullName>
        <ecNumber evidence="4">1.13.12.16</ecNumber>
    </submittedName>
</protein>
<evidence type="ECO:0000313" key="5">
    <source>
        <dbReference type="Proteomes" id="UP000564496"/>
    </source>
</evidence>
<evidence type="ECO:0000256" key="1">
    <source>
        <dbReference type="ARBA" id="ARBA00022630"/>
    </source>
</evidence>